<accession>A0A3Q9JHU6</accession>
<feature type="transmembrane region" description="Helical" evidence="1">
    <location>
        <begin position="39"/>
        <end position="61"/>
    </location>
</feature>
<keyword evidence="1" id="KW-0472">Membrane</keyword>
<keyword evidence="1" id="KW-0812">Transmembrane</keyword>
<dbReference type="KEGG" id="emo:DM558_03900"/>
<keyword evidence="1" id="KW-1133">Transmembrane helix</keyword>
<evidence type="ECO:0000313" key="2">
    <source>
        <dbReference type="EMBL" id="AZS49970.1"/>
    </source>
</evidence>
<dbReference type="EMBL" id="CP029822">
    <property type="protein sequence ID" value="AZS49970.1"/>
    <property type="molecule type" value="Genomic_DNA"/>
</dbReference>
<organism evidence="2 3">
    <name type="scientific">Entomomonas moraniae</name>
    <dbReference type="NCBI Taxonomy" id="2213226"/>
    <lineage>
        <taxon>Bacteria</taxon>
        <taxon>Pseudomonadati</taxon>
        <taxon>Pseudomonadota</taxon>
        <taxon>Gammaproteobacteria</taxon>
        <taxon>Pseudomonadales</taxon>
        <taxon>Pseudomonadaceae</taxon>
        <taxon>Entomomonas</taxon>
    </lineage>
</organism>
<protein>
    <submittedName>
        <fullName evidence="2">Uncharacterized protein</fullName>
    </submittedName>
</protein>
<proteinExistence type="predicted"/>
<dbReference type="Proteomes" id="UP000273143">
    <property type="component" value="Chromosome"/>
</dbReference>
<evidence type="ECO:0000256" key="1">
    <source>
        <dbReference type="SAM" id="Phobius"/>
    </source>
</evidence>
<evidence type="ECO:0000313" key="3">
    <source>
        <dbReference type="Proteomes" id="UP000273143"/>
    </source>
</evidence>
<name>A0A3Q9JHU6_9GAMM</name>
<sequence>MESVFYFILLVIATLYIWLFIIIIFGIIAALVKKNMRKLCVCAVLLFIFVLLSYVLIKYVFDFIISIHG</sequence>
<gene>
    <name evidence="2" type="ORF">DM558_03900</name>
</gene>
<feature type="transmembrane region" description="Helical" evidence="1">
    <location>
        <begin position="6"/>
        <end position="32"/>
    </location>
</feature>
<keyword evidence="3" id="KW-1185">Reference proteome</keyword>
<dbReference type="AlphaFoldDB" id="A0A3Q9JHU6"/>
<reference evidence="3" key="1">
    <citation type="submission" date="2018-06" db="EMBL/GenBank/DDBJ databases">
        <title>Complete genome of Pseudomonas insecticola strain QZS01.</title>
        <authorList>
            <person name="Wang J."/>
            <person name="Su Q."/>
        </authorList>
    </citation>
    <scope>NUCLEOTIDE SEQUENCE [LARGE SCALE GENOMIC DNA]</scope>
    <source>
        <strain evidence="3">QZS01</strain>
    </source>
</reference>